<feature type="region of interest" description="Disordered" evidence="1">
    <location>
        <begin position="1"/>
        <end position="44"/>
    </location>
</feature>
<evidence type="ECO:0000313" key="2">
    <source>
        <dbReference type="EMBL" id="CAA9402723.1"/>
    </source>
</evidence>
<reference evidence="2" key="1">
    <citation type="submission" date="2020-02" db="EMBL/GenBank/DDBJ databases">
        <authorList>
            <person name="Meier V. D."/>
        </authorList>
    </citation>
    <scope>NUCLEOTIDE SEQUENCE</scope>
    <source>
        <strain evidence="2">AVDCRST_MAG15</strain>
    </source>
</reference>
<sequence>AHHSRADPARPVPPDGRGGPPPVRDLRLLLGRPPVALGGGGLRAERHGLCAGAVAGDVRGRHGLDRHGHRHRPGTTPPTDGACRRDRLARGRGSRGAHPRAPGLPPRPCGPGPARRHDLRPALRGGPPRLGALPARHARRAPRGAAGAVRGAVHDRPAALGAGLRPGAAAPRALPGGHGRGGASPLPRLARLAARCPRPLGGDQVRPGFPRLPAGDVGRPRNPARRAGRRGPFRRRNRRDHPGAPLRRRGARHGRCGPVLRPLRRRRGRRHALRGPPDRAPAPPSPDRDGGRALRVLLGAAALPRGHGVALAPDPARGLRRGPDLPAGHRLSPGPPGRASRRGRLPHRRAARRGRRAHHRDLRPGRLGAGLRDSVAPGRRRDPPRHGDDPAPRRPSAEEARPRLL</sequence>
<accession>A0A6J4P736</accession>
<feature type="region of interest" description="Disordered" evidence="1">
    <location>
        <begin position="61"/>
        <end position="186"/>
    </location>
</feature>
<gene>
    <name evidence="2" type="ORF">AVDCRST_MAG15-1107</name>
</gene>
<feature type="compositionally biased region" description="Basic residues" evidence="1">
    <location>
        <begin position="262"/>
        <end position="273"/>
    </location>
</feature>
<evidence type="ECO:0000256" key="1">
    <source>
        <dbReference type="SAM" id="MobiDB-lite"/>
    </source>
</evidence>
<feature type="compositionally biased region" description="Basic and acidic residues" evidence="1">
    <location>
        <begin position="379"/>
        <end position="405"/>
    </location>
</feature>
<feature type="compositionally biased region" description="Basic residues" evidence="1">
    <location>
        <begin position="246"/>
        <end position="255"/>
    </location>
</feature>
<feature type="compositionally biased region" description="Basic residues" evidence="1">
    <location>
        <begin position="222"/>
        <end position="239"/>
    </location>
</feature>
<feature type="non-terminal residue" evidence="2">
    <location>
        <position position="405"/>
    </location>
</feature>
<proteinExistence type="predicted"/>
<organism evidence="2">
    <name type="scientific">uncultured Rubellimicrobium sp</name>
    <dbReference type="NCBI Taxonomy" id="543078"/>
    <lineage>
        <taxon>Bacteria</taxon>
        <taxon>Pseudomonadati</taxon>
        <taxon>Pseudomonadota</taxon>
        <taxon>Alphaproteobacteria</taxon>
        <taxon>Rhodobacterales</taxon>
        <taxon>Roseobacteraceae</taxon>
        <taxon>Rubellimicrobium</taxon>
        <taxon>environmental samples</taxon>
    </lineage>
</organism>
<name>A0A6J4P736_9RHOB</name>
<feature type="compositionally biased region" description="Basic residues" evidence="1">
    <location>
        <begin position="339"/>
        <end position="361"/>
    </location>
</feature>
<feature type="compositionally biased region" description="Pro residues" evidence="1">
    <location>
        <begin position="10"/>
        <end position="23"/>
    </location>
</feature>
<feature type="compositionally biased region" description="Low complexity" evidence="1">
    <location>
        <begin position="158"/>
        <end position="175"/>
    </location>
</feature>
<dbReference type="AlphaFoldDB" id="A0A6J4P736"/>
<feature type="compositionally biased region" description="Pro residues" evidence="1">
    <location>
        <begin position="102"/>
        <end position="111"/>
    </location>
</feature>
<feature type="region of interest" description="Disordered" evidence="1">
    <location>
        <begin position="198"/>
        <end position="291"/>
    </location>
</feature>
<feature type="non-terminal residue" evidence="2">
    <location>
        <position position="1"/>
    </location>
</feature>
<dbReference type="EMBL" id="CADCUU010000152">
    <property type="protein sequence ID" value="CAA9402723.1"/>
    <property type="molecule type" value="Genomic_DNA"/>
</dbReference>
<feature type="region of interest" description="Disordered" evidence="1">
    <location>
        <begin position="305"/>
        <end position="405"/>
    </location>
</feature>
<protein>
    <submittedName>
        <fullName evidence="2">Uncharacterized protein</fullName>
    </submittedName>
</protein>